<evidence type="ECO:0000256" key="1">
    <source>
        <dbReference type="SAM" id="Phobius"/>
    </source>
</evidence>
<proteinExistence type="predicted"/>
<keyword evidence="1" id="KW-0472">Membrane</keyword>
<dbReference type="AlphaFoldDB" id="A0A9P6JXU7"/>
<dbReference type="EMBL" id="JAAAXW010000495">
    <property type="protein sequence ID" value="KAF9536973.1"/>
    <property type="molecule type" value="Genomic_DNA"/>
</dbReference>
<name>A0A9P6JXU7_9FUNG</name>
<protein>
    <submittedName>
        <fullName evidence="2">Uncharacterized protein</fullName>
    </submittedName>
</protein>
<dbReference type="Proteomes" id="UP000723463">
    <property type="component" value="Unassembled WGS sequence"/>
</dbReference>
<keyword evidence="1" id="KW-1133">Transmembrane helix</keyword>
<comment type="caution">
    <text evidence="2">The sequence shown here is derived from an EMBL/GenBank/DDBJ whole genome shotgun (WGS) entry which is preliminary data.</text>
</comment>
<keyword evidence="3" id="KW-1185">Reference proteome</keyword>
<keyword evidence="1" id="KW-0812">Transmembrane</keyword>
<sequence>LRHRQVILVSLDVGMILVMCPLLKSLHLSSTLLLNYSTAKVSLTQDDLEEMFLLVYLKAK</sequence>
<gene>
    <name evidence="2" type="ORF">EC957_009135</name>
</gene>
<accession>A0A9P6JXU7</accession>
<evidence type="ECO:0000313" key="3">
    <source>
        <dbReference type="Proteomes" id="UP000723463"/>
    </source>
</evidence>
<feature type="non-terminal residue" evidence="2">
    <location>
        <position position="1"/>
    </location>
</feature>
<feature type="transmembrane region" description="Helical" evidence="1">
    <location>
        <begin position="6"/>
        <end position="23"/>
    </location>
</feature>
<reference evidence="2" key="1">
    <citation type="journal article" date="2020" name="Fungal Divers.">
        <title>Resolving the Mortierellaceae phylogeny through synthesis of multi-gene phylogenetics and phylogenomics.</title>
        <authorList>
            <person name="Vandepol N."/>
            <person name="Liber J."/>
            <person name="Desiro A."/>
            <person name="Na H."/>
            <person name="Kennedy M."/>
            <person name="Barry K."/>
            <person name="Grigoriev I.V."/>
            <person name="Miller A.N."/>
            <person name="O'Donnell K."/>
            <person name="Stajich J.E."/>
            <person name="Bonito G."/>
        </authorList>
    </citation>
    <scope>NUCLEOTIDE SEQUENCE</scope>
    <source>
        <strain evidence="2">NRRL 2591</strain>
    </source>
</reference>
<organism evidence="2 3">
    <name type="scientific">Mortierella hygrophila</name>
    <dbReference type="NCBI Taxonomy" id="979708"/>
    <lineage>
        <taxon>Eukaryota</taxon>
        <taxon>Fungi</taxon>
        <taxon>Fungi incertae sedis</taxon>
        <taxon>Mucoromycota</taxon>
        <taxon>Mortierellomycotina</taxon>
        <taxon>Mortierellomycetes</taxon>
        <taxon>Mortierellales</taxon>
        <taxon>Mortierellaceae</taxon>
        <taxon>Mortierella</taxon>
    </lineage>
</organism>
<evidence type="ECO:0000313" key="2">
    <source>
        <dbReference type="EMBL" id="KAF9536973.1"/>
    </source>
</evidence>